<dbReference type="EMBL" id="CAUOFW020000449">
    <property type="protein sequence ID" value="CAK9134499.1"/>
    <property type="molecule type" value="Genomic_DNA"/>
</dbReference>
<gene>
    <name evidence="2" type="ORF">ILEXP_LOCUS1432</name>
</gene>
<dbReference type="Proteomes" id="UP001642360">
    <property type="component" value="Unassembled WGS sequence"/>
</dbReference>
<feature type="region of interest" description="Disordered" evidence="1">
    <location>
        <begin position="116"/>
        <end position="204"/>
    </location>
</feature>
<accession>A0ABC8QUR5</accession>
<evidence type="ECO:0000313" key="3">
    <source>
        <dbReference type="Proteomes" id="UP001642360"/>
    </source>
</evidence>
<feature type="compositionally biased region" description="Basic and acidic residues" evidence="1">
    <location>
        <begin position="143"/>
        <end position="156"/>
    </location>
</feature>
<feature type="compositionally biased region" description="Low complexity" evidence="1">
    <location>
        <begin position="159"/>
        <end position="171"/>
    </location>
</feature>
<feature type="compositionally biased region" description="Polar residues" evidence="1">
    <location>
        <begin position="186"/>
        <end position="204"/>
    </location>
</feature>
<sequence length="497" mass="54574">IKDSSMIRVSEETIEISDDDQDEFSIVPTCGPRGAAVADDQMFKRRVHVRVSSASSVQSNSSPLLNGVRLTNSLSSDRTARQTANDSTTVIDEQLFVESQIILNSVGDQVDISAYVDIMPPPKPSSRRRGRSDAGQRKLTVLKRVDDSVRAEKDNSTEVNPSSRSPPSNRVDSNKKMSIRKIAGSSCDSEQPSKENNVTSSLSGVNQLLNRREVGSSSPRINRLSNLNNIRISVQGVPQTPRVTRLPDSEVRLLRSLLRDPVPHVLPKTPLVARKTFSSPNFRKLIAERRARVEALSPPLEIDCESTDTASESSDLPVDGSQESSISISDYIHIHPDLLDKPLTPKRSPVAKFTPNILVKSCKVKDLSGNMIVVPLNGKKVSLPLVLNKRLPVKERLRCPSFVPPSSHSTSLLQTVAKRQVLPVIEDAVSLAGDNANTDSVDDFGAYFENGSPIDKEPSTVRRSSTDSSTRLAIKSFASVHSFNDNCFNNMDRMLKF</sequence>
<name>A0ABC8QUR5_9AQUA</name>
<feature type="non-terminal residue" evidence="2">
    <location>
        <position position="1"/>
    </location>
</feature>
<dbReference type="AlphaFoldDB" id="A0ABC8QUR5"/>
<proteinExistence type="predicted"/>
<protein>
    <submittedName>
        <fullName evidence="2">Uncharacterized protein</fullName>
    </submittedName>
</protein>
<reference evidence="2 3" key="1">
    <citation type="submission" date="2024-02" db="EMBL/GenBank/DDBJ databases">
        <authorList>
            <person name="Vignale AGUSTIN F."/>
            <person name="Sosa J E."/>
            <person name="Modenutti C."/>
        </authorList>
    </citation>
    <scope>NUCLEOTIDE SEQUENCE [LARGE SCALE GENOMIC DNA]</scope>
</reference>
<organism evidence="2 3">
    <name type="scientific">Ilex paraguariensis</name>
    <name type="common">yerba mate</name>
    <dbReference type="NCBI Taxonomy" id="185542"/>
    <lineage>
        <taxon>Eukaryota</taxon>
        <taxon>Viridiplantae</taxon>
        <taxon>Streptophyta</taxon>
        <taxon>Embryophyta</taxon>
        <taxon>Tracheophyta</taxon>
        <taxon>Spermatophyta</taxon>
        <taxon>Magnoliopsida</taxon>
        <taxon>eudicotyledons</taxon>
        <taxon>Gunneridae</taxon>
        <taxon>Pentapetalae</taxon>
        <taxon>asterids</taxon>
        <taxon>campanulids</taxon>
        <taxon>Aquifoliales</taxon>
        <taxon>Aquifoliaceae</taxon>
        <taxon>Ilex</taxon>
    </lineage>
</organism>
<evidence type="ECO:0000256" key="1">
    <source>
        <dbReference type="SAM" id="MobiDB-lite"/>
    </source>
</evidence>
<comment type="caution">
    <text evidence="2">The sequence shown here is derived from an EMBL/GenBank/DDBJ whole genome shotgun (WGS) entry which is preliminary data.</text>
</comment>
<evidence type="ECO:0000313" key="2">
    <source>
        <dbReference type="EMBL" id="CAK9134499.1"/>
    </source>
</evidence>
<keyword evidence="3" id="KW-1185">Reference proteome</keyword>